<name>A0AAP2G6H3_9RHOB</name>
<proteinExistence type="predicted"/>
<dbReference type="Proteomes" id="UP001315686">
    <property type="component" value="Unassembled WGS sequence"/>
</dbReference>
<organism evidence="1 2">
    <name type="scientific">Harenicola maris</name>
    <dbReference type="NCBI Taxonomy" id="2841044"/>
    <lineage>
        <taxon>Bacteria</taxon>
        <taxon>Pseudomonadati</taxon>
        <taxon>Pseudomonadota</taxon>
        <taxon>Alphaproteobacteria</taxon>
        <taxon>Rhodobacterales</taxon>
        <taxon>Paracoccaceae</taxon>
        <taxon>Harenicola</taxon>
    </lineage>
</organism>
<dbReference type="AlphaFoldDB" id="A0AAP2G6H3"/>
<dbReference type="RefSeq" id="WP_327792482.1">
    <property type="nucleotide sequence ID" value="NZ_JADQAZ010000001.1"/>
</dbReference>
<gene>
    <name evidence="1" type="ORF">IV417_02660</name>
</gene>
<protein>
    <submittedName>
        <fullName evidence="1">Uncharacterized protein</fullName>
    </submittedName>
</protein>
<sequence>MDFVELVNATCPPGIAAQVQGFRGGAAEGGRYWDLTPELGGVCGSNVLGLLAERVDARSDGVFLAAYFAQASDHVATNTAQVRERIAQAAARVDIEARPDLARGYFTALRLNRIDIREALALRPIAPMQGGEFRQLGWQYHLYLASLDTPGALAAMASHVEGIASGNDVTNLLRSLVELRRRDVRALLETYRGDQRHADGPNGPGATIAQSVAIWIDAVDWHL</sequence>
<dbReference type="EMBL" id="JADQAZ010000001">
    <property type="protein sequence ID" value="MBT0956276.1"/>
    <property type="molecule type" value="Genomic_DNA"/>
</dbReference>
<keyword evidence="2" id="KW-1185">Reference proteome</keyword>
<evidence type="ECO:0000313" key="2">
    <source>
        <dbReference type="Proteomes" id="UP001315686"/>
    </source>
</evidence>
<comment type="caution">
    <text evidence="1">The sequence shown here is derived from an EMBL/GenBank/DDBJ whole genome shotgun (WGS) entry which is preliminary data.</text>
</comment>
<reference evidence="1 2" key="1">
    <citation type="journal article" date="2021" name="Arch. Microbiol.">
        <title>Harenicola maris gen. nov., sp. nov. isolated from the Sea of Japan shallow sediments.</title>
        <authorList>
            <person name="Romanenko L.A."/>
            <person name="Kurilenko V.V."/>
            <person name="Chernysheva N.Y."/>
            <person name="Tekutyeva L.A."/>
            <person name="Velansky P.V."/>
            <person name="Svetashev V.I."/>
            <person name="Isaeva M.P."/>
        </authorList>
    </citation>
    <scope>NUCLEOTIDE SEQUENCE [LARGE SCALE GENOMIC DNA]</scope>
    <source>
        <strain evidence="1 2">KMM 3653</strain>
    </source>
</reference>
<evidence type="ECO:0000313" key="1">
    <source>
        <dbReference type="EMBL" id="MBT0956276.1"/>
    </source>
</evidence>
<accession>A0AAP2G6H3</accession>